<organism evidence="5 6">
    <name type="scientific">Legionella fallonii LLAP-10</name>
    <dbReference type="NCBI Taxonomy" id="1212491"/>
    <lineage>
        <taxon>Bacteria</taxon>
        <taxon>Pseudomonadati</taxon>
        <taxon>Pseudomonadota</taxon>
        <taxon>Gammaproteobacteria</taxon>
        <taxon>Legionellales</taxon>
        <taxon>Legionellaceae</taxon>
        <taxon>Legionella</taxon>
    </lineage>
</organism>
<dbReference type="SUPFAM" id="SSF51395">
    <property type="entry name" value="FMN-linked oxidoreductases"/>
    <property type="match status" value="1"/>
</dbReference>
<sequence>MDIDSHVLFEPFNLGGLSLRNRIVMAPLTRNRAIHGTDVPQKLNAEYYAQRAGAGLIISEATQISPTAKGYAWAPGIYSPEQVVGWKLVTEAVHARGGAIYAQLWHVGRISHPSLQPGGVLPVAPSAIAPIGQRTFIENGTFVPVGQPRALELEEISVIIEDYRKAARNAINAGFDGVEIHGANGYLIHQFLCDGSNQRTDQYGGSINNRLRFAVEVADAIISEIGAHRTAIRISPVSPANGVFDSSPSAVFFPLVAEFNRLNLAYIHVIEGATGGPREFHGFDFPALRKEFRGAWMVNNGYTREMAIEAIASGYADLVAFGKAYISNPDLVERFRVNATLNAFDQTTFYGGDAKGYTDYQFMSKE</sequence>
<evidence type="ECO:0000259" key="4">
    <source>
        <dbReference type="Pfam" id="PF00724"/>
    </source>
</evidence>
<gene>
    <name evidence="5" type="primary">nemA</name>
    <name evidence="5" type="ORF">LFA_0781</name>
</gene>
<dbReference type="AlphaFoldDB" id="A0A098G2L4"/>
<protein>
    <submittedName>
        <fullName evidence="5">N-ethylmaleimide reductase, FMN-linked</fullName>
        <ecNumber evidence="5">1.-.-.-</ecNumber>
    </submittedName>
</protein>
<dbReference type="CDD" id="cd02933">
    <property type="entry name" value="OYE_like_FMN"/>
    <property type="match status" value="1"/>
</dbReference>
<dbReference type="Proteomes" id="UP000032430">
    <property type="component" value="Chromosome I"/>
</dbReference>
<dbReference type="EC" id="1.-.-.-" evidence="5"/>
<feature type="domain" description="NADH:flavin oxidoreductase/NADH oxidase N-terminal" evidence="4">
    <location>
        <begin position="8"/>
        <end position="338"/>
    </location>
</feature>
<dbReference type="KEGG" id="lfa:LFA_0781"/>
<accession>A0A098G2L4</accession>
<evidence type="ECO:0000313" key="5">
    <source>
        <dbReference type="EMBL" id="CEG56229.1"/>
    </source>
</evidence>
<evidence type="ECO:0000256" key="1">
    <source>
        <dbReference type="ARBA" id="ARBA00001917"/>
    </source>
</evidence>
<dbReference type="FunFam" id="3.20.20.70:FF:000059">
    <property type="entry name" value="N-ethylmaleimide reductase, FMN-linked"/>
    <property type="match status" value="1"/>
</dbReference>
<keyword evidence="3 5" id="KW-0560">Oxidoreductase</keyword>
<dbReference type="PANTHER" id="PTHR22893:SF91">
    <property type="entry name" value="NADPH DEHYDROGENASE 2-RELATED"/>
    <property type="match status" value="1"/>
</dbReference>
<dbReference type="RefSeq" id="WP_269447740.1">
    <property type="nucleotide sequence ID" value="NZ_LN614827.1"/>
</dbReference>
<name>A0A098G2L4_9GAMM</name>
<comment type="cofactor">
    <cofactor evidence="1">
        <name>FMN</name>
        <dbReference type="ChEBI" id="CHEBI:58210"/>
    </cofactor>
</comment>
<dbReference type="HOGENOM" id="CLU_012153_0_0_6"/>
<dbReference type="EMBL" id="LN614827">
    <property type="protein sequence ID" value="CEG56229.1"/>
    <property type="molecule type" value="Genomic_DNA"/>
</dbReference>
<dbReference type="InterPro" id="IPR045247">
    <property type="entry name" value="Oye-like"/>
</dbReference>
<dbReference type="InterPro" id="IPR013785">
    <property type="entry name" value="Aldolase_TIM"/>
</dbReference>
<dbReference type="GO" id="GO:0005829">
    <property type="term" value="C:cytosol"/>
    <property type="evidence" value="ECO:0007669"/>
    <property type="project" value="TreeGrafter"/>
</dbReference>
<keyword evidence="6" id="KW-1185">Reference proteome</keyword>
<reference evidence="6" key="1">
    <citation type="submission" date="2014-09" db="EMBL/GenBank/DDBJ databases">
        <authorList>
            <person name="Gomez-Valero L."/>
        </authorList>
    </citation>
    <scope>NUCLEOTIDE SEQUENCE [LARGE SCALE GENOMIC DNA]</scope>
    <source>
        <strain evidence="6">ATCC700992</strain>
    </source>
</reference>
<dbReference type="PANTHER" id="PTHR22893">
    <property type="entry name" value="NADH OXIDOREDUCTASE-RELATED"/>
    <property type="match status" value="1"/>
</dbReference>
<comment type="similarity">
    <text evidence="2">Belongs to the NADH:flavin oxidoreductase/NADH oxidase family.</text>
</comment>
<evidence type="ECO:0000256" key="3">
    <source>
        <dbReference type="ARBA" id="ARBA00023002"/>
    </source>
</evidence>
<dbReference type="GO" id="GO:0016628">
    <property type="term" value="F:oxidoreductase activity, acting on the CH-CH group of donors, NAD or NADP as acceptor"/>
    <property type="evidence" value="ECO:0007669"/>
    <property type="project" value="UniProtKB-ARBA"/>
</dbReference>
<dbReference type="InterPro" id="IPR001155">
    <property type="entry name" value="OxRdtase_FMN_N"/>
</dbReference>
<dbReference type="GO" id="GO:0010181">
    <property type="term" value="F:FMN binding"/>
    <property type="evidence" value="ECO:0007669"/>
    <property type="project" value="InterPro"/>
</dbReference>
<evidence type="ECO:0000313" key="6">
    <source>
        <dbReference type="Proteomes" id="UP000032430"/>
    </source>
</evidence>
<evidence type="ECO:0000256" key="2">
    <source>
        <dbReference type="ARBA" id="ARBA00005979"/>
    </source>
</evidence>
<dbReference type="Pfam" id="PF00724">
    <property type="entry name" value="Oxidored_FMN"/>
    <property type="match status" value="1"/>
</dbReference>
<proteinExistence type="inferred from homology"/>
<dbReference type="NCBIfam" id="NF007899">
    <property type="entry name" value="PRK10605.1"/>
    <property type="match status" value="1"/>
</dbReference>
<dbReference type="STRING" id="1212491.LFA_0781"/>
<dbReference type="Gene3D" id="3.20.20.70">
    <property type="entry name" value="Aldolase class I"/>
    <property type="match status" value="1"/>
</dbReference>